<evidence type="ECO:0000259" key="4">
    <source>
        <dbReference type="PROSITE" id="PS50303"/>
    </source>
</evidence>
<evidence type="ECO:0000256" key="2">
    <source>
        <dbReference type="PROSITE-ProRule" id="PRU00317"/>
    </source>
</evidence>
<dbReference type="Pfam" id="PF00806">
    <property type="entry name" value="PUF"/>
    <property type="match status" value="2"/>
</dbReference>
<dbReference type="GeneID" id="26908827"/>
<dbReference type="GO" id="GO:0010608">
    <property type="term" value="P:post-transcriptional regulation of gene expression"/>
    <property type="evidence" value="ECO:0007669"/>
    <property type="project" value="TreeGrafter"/>
</dbReference>
<dbReference type="AlphaFoldDB" id="A0A0N0VDG9"/>
<accession>A0A0N0VDG9</accession>
<dbReference type="EMBL" id="LGTL01000025">
    <property type="protein sequence ID" value="KPA75232.1"/>
    <property type="molecule type" value="Genomic_DNA"/>
</dbReference>
<dbReference type="EMBL" id="LGTL01000025">
    <property type="protein sequence ID" value="KPA75231.1"/>
    <property type="molecule type" value="Genomic_DNA"/>
</dbReference>
<protein>
    <submittedName>
        <fullName evidence="5">Putative pumilio protein</fullName>
    </submittedName>
</protein>
<dbReference type="GO" id="GO:0003729">
    <property type="term" value="F:mRNA binding"/>
    <property type="evidence" value="ECO:0007669"/>
    <property type="project" value="TreeGrafter"/>
</dbReference>
<feature type="repeat" description="Pumilio" evidence="2">
    <location>
        <begin position="189"/>
        <end position="227"/>
    </location>
</feature>
<dbReference type="PANTHER" id="PTHR12537:SF50">
    <property type="entry name" value="RNA BINDING PROTEIN, PUTATIVE-RELATED"/>
    <property type="match status" value="1"/>
</dbReference>
<keyword evidence="1" id="KW-0677">Repeat</keyword>
<dbReference type="Gene3D" id="1.25.10.10">
    <property type="entry name" value="Leucine-rich Repeat Variant"/>
    <property type="match status" value="1"/>
</dbReference>
<name>A0A0N0VDG9_LEPPY</name>
<dbReference type="RefSeq" id="XP_015653670.1">
    <property type="nucleotide sequence ID" value="XM_015807588.1"/>
</dbReference>
<dbReference type="PROSITE" id="PS50303">
    <property type="entry name" value="PUM_HD"/>
    <property type="match status" value="1"/>
</dbReference>
<comment type="caution">
    <text evidence="5">The sequence shown here is derived from an EMBL/GenBank/DDBJ whole genome shotgun (WGS) entry which is preliminary data.</text>
</comment>
<feature type="repeat" description="Pumilio" evidence="2">
    <location>
        <begin position="114"/>
        <end position="150"/>
    </location>
</feature>
<dbReference type="Proteomes" id="UP000037923">
    <property type="component" value="Unassembled WGS sequence"/>
</dbReference>
<gene>
    <name evidence="5" type="ORF">ABB37_08543</name>
</gene>
<reference evidence="5 6" key="1">
    <citation type="submission" date="2015-07" db="EMBL/GenBank/DDBJ databases">
        <title>High-quality genome of monoxenous trypanosomatid Leptomonas pyrrhocoris.</title>
        <authorList>
            <person name="Flegontov P."/>
            <person name="Butenko A."/>
            <person name="Firsov S."/>
            <person name="Vlcek C."/>
            <person name="Logacheva M.D."/>
            <person name="Field M."/>
            <person name="Filatov D."/>
            <person name="Flegontova O."/>
            <person name="Gerasimov E."/>
            <person name="Jackson A.P."/>
            <person name="Kelly S."/>
            <person name="Opperdoes F."/>
            <person name="O'Reilly A."/>
            <person name="Votypka J."/>
            <person name="Yurchenko V."/>
            <person name="Lukes J."/>
        </authorList>
    </citation>
    <scope>NUCLEOTIDE SEQUENCE [LARGE SCALE GENOMIC DNA]</scope>
    <source>
        <strain evidence="5">H10</strain>
    </source>
</reference>
<dbReference type="InterPro" id="IPR016024">
    <property type="entry name" value="ARM-type_fold"/>
</dbReference>
<dbReference type="InterPro" id="IPR001313">
    <property type="entry name" value="Pumilio_RNA-bd_rpt"/>
</dbReference>
<dbReference type="InterPro" id="IPR033133">
    <property type="entry name" value="PUM-HD"/>
</dbReference>
<evidence type="ECO:0000256" key="1">
    <source>
        <dbReference type="ARBA" id="ARBA00022737"/>
    </source>
</evidence>
<organism evidence="5 6">
    <name type="scientific">Leptomonas pyrrhocoris</name>
    <name type="common">Firebug parasite</name>
    <dbReference type="NCBI Taxonomy" id="157538"/>
    <lineage>
        <taxon>Eukaryota</taxon>
        <taxon>Discoba</taxon>
        <taxon>Euglenozoa</taxon>
        <taxon>Kinetoplastea</taxon>
        <taxon>Metakinetoplastina</taxon>
        <taxon>Trypanosomatida</taxon>
        <taxon>Trypanosomatidae</taxon>
        <taxon>Leishmaniinae</taxon>
        <taxon>Leptomonas</taxon>
    </lineage>
</organism>
<dbReference type="OMA" id="CADMELM"/>
<dbReference type="SMART" id="SM00025">
    <property type="entry name" value="Pumilio"/>
    <property type="match status" value="3"/>
</dbReference>
<feature type="domain" description="PUM-HD" evidence="4">
    <location>
        <begin position="1"/>
        <end position="262"/>
    </location>
</feature>
<evidence type="ECO:0000313" key="5">
    <source>
        <dbReference type="EMBL" id="KPA75232.1"/>
    </source>
</evidence>
<proteinExistence type="predicted"/>
<dbReference type="PANTHER" id="PTHR12537">
    <property type="entry name" value="RNA BINDING PROTEIN PUMILIO-RELATED"/>
    <property type="match status" value="1"/>
</dbReference>
<keyword evidence="6" id="KW-1185">Reference proteome</keyword>
<evidence type="ECO:0000313" key="6">
    <source>
        <dbReference type="Proteomes" id="UP000037923"/>
    </source>
</evidence>
<dbReference type="GO" id="GO:0005737">
    <property type="term" value="C:cytoplasm"/>
    <property type="evidence" value="ECO:0007669"/>
    <property type="project" value="TreeGrafter"/>
</dbReference>
<dbReference type="InterPro" id="IPR011989">
    <property type="entry name" value="ARM-like"/>
</dbReference>
<dbReference type="OrthoDB" id="668540at2759"/>
<dbReference type="PROSITE" id="PS50302">
    <property type="entry name" value="PUM"/>
    <property type="match status" value="2"/>
</dbReference>
<feature type="region of interest" description="Disordered" evidence="3">
    <location>
        <begin position="343"/>
        <end position="364"/>
    </location>
</feature>
<dbReference type="VEuPathDB" id="TriTrypDB:LpyrH10_25_0410"/>
<sequence length="364" mass="39718">MLPTTNNRGCCVRSRFLPKAARPPTDAAAFAAGPPQLAQRGVEVLRASMCLTLDELYSEMEFALQEDGGRCPWPLIRLLAANAPFLAVSQRGCPVFIRVYKRVDAERKEVLVSHLLPQFAALAKDSYANYMVQCAIEHTDRTTAAQYVVQFFAGHLLQMSCDRFASNVVEKVVRVCGGVPAVRRLVLDELVYNPAALKELVSDGYGNFVVQSVVSTVAGLSELGIVARVFELPGVDLSFATNILAKVNMRRRDVTASLMPARRPSLRQPPHQPQPVASSLAARTAAHRDAASPSTSAAMSQHDAPVVFVGVRPLGRGRYRFDPYRVALSEVDVEDTALLFRPQQLSSGSKHSDSDGQRSLGQWG</sequence>
<feature type="region of interest" description="Disordered" evidence="3">
    <location>
        <begin position="261"/>
        <end position="298"/>
    </location>
</feature>
<dbReference type="RefSeq" id="XP_015653671.1">
    <property type="nucleotide sequence ID" value="XM_015807589.1"/>
</dbReference>
<dbReference type="SUPFAM" id="SSF48371">
    <property type="entry name" value="ARM repeat"/>
    <property type="match status" value="1"/>
</dbReference>
<evidence type="ECO:0000256" key="3">
    <source>
        <dbReference type="SAM" id="MobiDB-lite"/>
    </source>
</evidence>